<proteinExistence type="predicted"/>
<keyword evidence="2" id="KW-1185">Reference proteome</keyword>
<sequence>MIPRPSPTASGEELYEQWWRKPGLCQRREGILGVEGTVTLRKEHPAFVPPLGHMLWRHCQEASLPASKGQFPTGAAVAPPITAPSSHLVSVPPALPHLSHHVHFKSSRGATSSKPRGLARGQMPGWIFRNAVTRQGYPRVERPCRLPGKQ</sequence>
<accession>A0ABN8ZGD0</accession>
<dbReference type="EMBL" id="OX459969">
    <property type="protein sequence ID" value="CAI9172870.1"/>
    <property type="molecule type" value="Genomic_DNA"/>
</dbReference>
<evidence type="ECO:0000313" key="1">
    <source>
        <dbReference type="EMBL" id="CAI9172870.1"/>
    </source>
</evidence>
<organism evidence="1 2">
    <name type="scientific">Rangifer tarandus platyrhynchus</name>
    <name type="common">Svalbard reindeer</name>
    <dbReference type="NCBI Taxonomy" id="3082113"/>
    <lineage>
        <taxon>Eukaryota</taxon>
        <taxon>Metazoa</taxon>
        <taxon>Chordata</taxon>
        <taxon>Craniata</taxon>
        <taxon>Vertebrata</taxon>
        <taxon>Euteleostomi</taxon>
        <taxon>Mammalia</taxon>
        <taxon>Eutheria</taxon>
        <taxon>Laurasiatheria</taxon>
        <taxon>Artiodactyla</taxon>
        <taxon>Ruminantia</taxon>
        <taxon>Pecora</taxon>
        <taxon>Cervidae</taxon>
        <taxon>Odocoileinae</taxon>
        <taxon>Rangifer</taxon>
    </lineage>
</organism>
<name>A0ABN8ZGD0_RANTA</name>
<protein>
    <submittedName>
        <fullName evidence="1">Uncharacterized protein</fullName>
    </submittedName>
</protein>
<dbReference type="Proteomes" id="UP001176941">
    <property type="component" value="Chromosome 33"/>
</dbReference>
<evidence type="ECO:0000313" key="2">
    <source>
        <dbReference type="Proteomes" id="UP001176941"/>
    </source>
</evidence>
<reference evidence="1" key="1">
    <citation type="submission" date="2023-04" db="EMBL/GenBank/DDBJ databases">
        <authorList>
            <consortium name="ELIXIR-Norway"/>
        </authorList>
    </citation>
    <scope>NUCLEOTIDE SEQUENCE [LARGE SCALE GENOMIC DNA]</scope>
</reference>
<gene>
    <name evidence="1" type="ORF">MRATA1EN1_LOCUS21832</name>
</gene>